<accession>A0A839Z857</accession>
<dbReference type="GO" id="GO:0004364">
    <property type="term" value="F:glutathione transferase activity"/>
    <property type="evidence" value="ECO:0007669"/>
    <property type="project" value="UniProtKB-EC"/>
</dbReference>
<evidence type="ECO:0000259" key="4">
    <source>
        <dbReference type="PROSITE" id="PS50405"/>
    </source>
</evidence>
<dbReference type="CDD" id="cd00299">
    <property type="entry name" value="GST_C_family"/>
    <property type="match status" value="1"/>
</dbReference>
<dbReference type="CDD" id="cd03053">
    <property type="entry name" value="GST_N_Phi"/>
    <property type="match status" value="1"/>
</dbReference>
<dbReference type="AlphaFoldDB" id="A0A839Z857"/>
<feature type="domain" description="GST N-terminal" evidence="3">
    <location>
        <begin position="10"/>
        <end position="91"/>
    </location>
</feature>
<dbReference type="PANTHER" id="PTHR43900:SF3">
    <property type="entry name" value="GLUTATHIONE S-TRANSFERASE RHO"/>
    <property type="match status" value="1"/>
</dbReference>
<evidence type="ECO:0000259" key="3">
    <source>
        <dbReference type="PROSITE" id="PS50404"/>
    </source>
</evidence>
<reference evidence="5 6" key="1">
    <citation type="submission" date="2020-08" db="EMBL/GenBank/DDBJ databases">
        <title>Genomic Encyclopedia of Type Strains, Phase IV (KMG-IV): sequencing the most valuable type-strain genomes for metagenomic binning, comparative biology and taxonomic classification.</title>
        <authorList>
            <person name="Goeker M."/>
        </authorList>
    </citation>
    <scope>NUCLEOTIDE SEQUENCE [LARGE SCALE GENOMIC DNA]</scope>
    <source>
        <strain evidence="5 6">DSM 5895</strain>
    </source>
</reference>
<evidence type="ECO:0000256" key="2">
    <source>
        <dbReference type="ARBA" id="ARBA00022679"/>
    </source>
</evidence>
<evidence type="ECO:0000313" key="6">
    <source>
        <dbReference type="Proteomes" id="UP000533469"/>
    </source>
</evidence>
<dbReference type="EMBL" id="JACICD010000002">
    <property type="protein sequence ID" value="MBB3770806.1"/>
    <property type="molecule type" value="Genomic_DNA"/>
</dbReference>
<comment type="caution">
    <text evidence="5">The sequence shown here is derived from an EMBL/GenBank/DDBJ whole genome shotgun (WGS) entry which is preliminary data.</text>
</comment>
<sequence>MTADPLAASDRPRVFGAAYSVYVRIVRLALAEKGVEHELVPVDVFAAEGVPPGYLDRQPFGRIPAFEHGDFTLYETAAIVRYIDEAFDGPPLQPVDLRQRARCNQILSIADAYAYRSLVWGIYVERVERPAEGRAADEARIAAALPCARTCLAAMSDLMGGNVWLAGATLSLADLYLAAMVDYFVQAPEGRAMLAEYGRLAAWWSRMAARPSMAATRPD</sequence>
<keyword evidence="2 5" id="KW-0808">Transferase</keyword>
<dbReference type="Pfam" id="PF00043">
    <property type="entry name" value="GST_C"/>
    <property type="match status" value="1"/>
</dbReference>
<feature type="domain" description="GST C-terminal" evidence="4">
    <location>
        <begin position="96"/>
        <end position="219"/>
    </location>
</feature>
<evidence type="ECO:0000256" key="1">
    <source>
        <dbReference type="ARBA" id="ARBA00012452"/>
    </source>
</evidence>
<dbReference type="InterPro" id="IPR010987">
    <property type="entry name" value="Glutathione-S-Trfase_C-like"/>
</dbReference>
<dbReference type="SFLD" id="SFLDG00358">
    <property type="entry name" value="Main_(cytGST)"/>
    <property type="match status" value="1"/>
</dbReference>
<name>A0A839Z857_9HYPH</name>
<gene>
    <name evidence="5" type="ORF">FHS55_001401</name>
</gene>
<dbReference type="RefSeq" id="WP_183188969.1">
    <property type="nucleotide sequence ID" value="NZ_JACICD010000002.1"/>
</dbReference>
<dbReference type="InterPro" id="IPR036282">
    <property type="entry name" value="Glutathione-S-Trfase_C_sf"/>
</dbReference>
<dbReference type="Gene3D" id="3.40.30.10">
    <property type="entry name" value="Glutaredoxin"/>
    <property type="match status" value="1"/>
</dbReference>
<organism evidence="5 6">
    <name type="scientific">Ancylobacter tetraedralis</name>
    <dbReference type="NCBI Taxonomy" id="217068"/>
    <lineage>
        <taxon>Bacteria</taxon>
        <taxon>Pseudomonadati</taxon>
        <taxon>Pseudomonadota</taxon>
        <taxon>Alphaproteobacteria</taxon>
        <taxon>Hyphomicrobiales</taxon>
        <taxon>Xanthobacteraceae</taxon>
        <taxon>Ancylobacter</taxon>
    </lineage>
</organism>
<dbReference type="Gene3D" id="1.20.1050.10">
    <property type="match status" value="1"/>
</dbReference>
<dbReference type="EC" id="2.5.1.18" evidence="1"/>
<dbReference type="Pfam" id="PF13417">
    <property type="entry name" value="GST_N_3"/>
    <property type="match status" value="1"/>
</dbReference>
<dbReference type="SFLD" id="SFLDS00019">
    <property type="entry name" value="Glutathione_Transferase_(cytos"/>
    <property type="match status" value="1"/>
</dbReference>
<dbReference type="GO" id="GO:0043295">
    <property type="term" value="F:glutathione binding"/>
    <property type="evidence" value="ECO:0007669"/>
    <property type="project" value="TreeGrafter"/>
</dbReference>
<keyword evidence="6" id="KW-1185">Reference proteome</keyword>
<dbReference type="InterPro" id="IPR004046">
    <property type="entry name" value="GST_C"/>
</dbReference>
<dbReference type="PROSITE" id="PS50405">
    <property type="entry name" value="GST_CTER"/>
    <property type="match status" value="1"/>
</dbReference>
<dbReference type="InterPro" id="IPR036249">
    <property type="entry name" value="Thioredoxin-like_sf"/>
</dbReference>
<dbReference type="InterPro" id="IPR004045">
    <property type="entry name" value="Glutathione_S-Trfase_N"/>
</dbReference>
<dbReference type="InterPro" id="IPR040079">
    <property type="entry name" value="Glutathione_S-Trfase"/>
</dbReference>
<dbReference type="Proteomes" id="UP000533469">
    <property type="component" value="Unassembled WGS sequence"/>
</dbReference>
<protein>
    <recommendedName>
        <fullName evidence="1">glutathione transferase</fullName>
        <ecNumber evidence="1">2.5.1.18</ecNumber>
    </recommendedName>
</protein>
<dbReference type="GO" id="GO:0005737">
    <property type="term" value="C:cytoplasm"/>
    <property type="evidence" value="ECO:0007669"/>
    <property type="project" value="TreeGrafter"/>
</dbReference>
<dbReference type="SUPFAM" id="SSF52833">
    <property type="entry name" value="Thioredoxin-like"/>
    <property type="match status" value="1"/>
</dbReference>
<dbReference type="PROSITE" id="PS50404">
    <property type="entry name" value="GST_NTER"/>
    <property type="match status" value="1"/>
</dbReference>
<dbReference type="SUPFAM" id="SSF47616">
    <property type="entry name" value="GST C-terminal domain-like"/>
    <property type="match status" value="1"/>
</dbReference>
<evidence type="ECO:0000313" key="5">
    <source>
        <dbReference type="EMBL" id="MBB3770806.1"/>
    </source>
</evidence>
<dbReference type="PANTHER" id="PTHR43900">
    <property type="entry name" value="GLUTATHIONE S-TRANSFERASE RHO"/>
    <property type="match status" value="1"/>
</dbReference>
<proteinExistence type="predicted"/>